<evidence type="ECO:0000256" key="1">
    <source>
        <dbReference type="ARBA" id="ARBA00004651"/>
    </source>
</evidence>
<keyword evidence="15" id="KW-0282">Flagellum</keyword>
<feature type="transmembrane region" description="Helical" evidence="13">
    <location>
        <begin position="144"/>
        <end position="167"/>
    </location>
</feature>
<evidence type="ECO:0000256" key="5">
    <source>
        <dbReference type="ARBA" id="ARBA00022475"/>
    </source>
</evidence>
<dbReference type="PANTHER" id="PTHR30531">
    <property type="entry name" value="FLAGELLAR BIOSYNTHETIC PROTEIN FLHB"/>
    <property type="match status" value="1"/>
</dbReference>
<keyword evidence="10 13" id="KW-0472">Membrane</keyword>
<comment type="similarity">
    <text evidence="2 13">Belongs to the type III secretion exporter family.</text>
</comment>
<dbReference type="Pfam" id="PF01312">
    <property type="entry name" value="Bac_export_2"/>
    <property type="match status" value="1"/>
</dbReference>
<dbReference type="InterPro" id="IPR006136">
    <property type="entry name" value="FlhB"/>
</dbReference>
<reference evidence="15 16" key="1">
    <citation type="submission" date="2024-08" db="EMBL/GenBank/DDBJ databases">
        <title>Whole-genome sequencing of halo(alkali)philic microorganisms from hypersaline lakes.</title>
        <authorList>
            <person name="Sorokin D.Y."/>
            <person name="Merkel A.Y."/>
            <person name="Messina E."/>
            <person name="Yakimov M."/>
        </authorList>
    </citation>
    <scope>NUCLEOTIDE SEQUENCE [LARGE SCALE GENOMIC DNA]</scope>
    <source>
        <strain evidence="15 16">AB-hyl4</strain>
    </source>
</reference>
<feature type="region of interest" description="Disordered" evidence="14">
    <location>
        <begin position="1"/>
        <end position="28"/>
    </location>
</feature>
<evidence type="ECO:0000256" key="14">
    <source>
        <dbReference type="SAM" id="MobiDB-lite"/>
    </source>
</evidence>
<keyword evidence="8 13" id="KW-0653">Protein transport</keyword>
<evidence type="ECO:0000256" key="13">
    <source>
        <dbReference type="RuleBase" id="RU364091"/>
    </source>
</evidence>
<keyword evidence="11 13" id="KW-1006">Bacterial flagellum protein export</keyword>
<dbReference type="EMBL" id="JBGUBD010000005">
    <property type="protein sequence ID" value="MFA9478664.1"/>
    <property type="molecule type" value="Genomic_DNA"/>
</dbReference>
<dbReference type="PRINTS" id="PR00950">
    <property type="entry name" value="TYPE3IMSPROT"/>
</dbReference>
<evidence type="ECO:0000256" key="3">
    <source>
        <dbReference type="ARBA" id="ARBA00021622"/>
    </source>
</evidence>
<evidence type="ECO:0000313" key="16">
    <source>
        <dbReference type="Proteomes" id="UP001575105"/>
    </source>
</evidence>
<dbReference type="NCBIfam" id="TIGR00328">
    <property type="entry name" value="flhB"/>
    <property type="match status" value="1"/>
</dbReference>
<keyword evidence="4 13" id="KW-0813">Transport</keyword>
<name>A0ABV4U762_9BACT</name>
<comment type="caution">
    <text evidence="15">The sequence shown here is derived from an EMBL/GenBank/DDBJ whole genome shotgun (WGS) entry which is preliminary data.</text>
</comment>
<keyword evidence="6 13" id="KW-0812">Transmembrane</keyword>
<keyword evidence="9 13" id="KW-1133">Transmembrane helix</keyword>
<comment type="subcellular location">
    <subcellularLocation>
        <location evidence="1">Cell membrane</location>
        <topology evidence="1">Multi-pass membrane protein</topology>
    </subcellularLocation>
</comment>
<dbReference type="InterPro" id="IPR029025">
    <property type="entry name" value="T3SS_substrate_exporter_C"/>
</dbReference>
<accession>A0ABV4U762</accession>
<feature type="transmembrane region" description="Helical" evidence="13">
    <location>
        <begin position="34"/>
        <end position="51"/>
    </location>
</feature>
<dbReference type="SUPFAM" id="SSF160544">
    <property type="entry name" value="EscU C-terminal domain-like"/>
    <property type="match status" value="1"/>
</dbReference>
<evidence type="ECO:0000313" key="15">
    <source>
        <dbReference type="EMBL" id="MFA9478664.1"/>
    </source>
</evidence>
<evidence type="ECO:0000256" key="4">
    <source>
        <dbReference type="ARBA" id="ARBA00022448"/>
    </source>
</evidence>
<evidence type="ECO:0000256" key="8">
    <source>
        <dbReference type="ARBA" id="ARBA00022927"/>
    </source>
</evidence>
<keyword evidence="5 13" id="KW-1003">Cell membrane</keyword>
<dbReference type="RefSeq" id="WP_425345590.1">
    <property type="nucleotide sequence ID" value="NZ_JBGUBD010000005.1"/>
</dbReference>
<dbReference type="Gene3D" id="3.40.1690.10">
    <property type="entry name" value="secretion proteins EscU"/>
    <property type="match status" value="1"/>
</dbReference>
<sequence>MAENNTAAEKTEPPTPRKREEARREGNVPKSTDLNAACALLAATVLIYLLGQRVFGGLKVSLEVLLSGSHASNPTRPEDLGALGSFVLHILASAVLPLMIAIGAIVLMVAVGQVGFLVTVKPITPKLSKLSPMRGIKNLTNARAAMRFVMSLGKLIAIAAVAMFLIYNDLPKILILPELSAGQAFAAATQMTFLLSIKLAVLLIILAILDFSFQRFQHERELRMSKQEVKEEMKRMEGDPLMKQRRSRVARQLAMQRTAQQVPQADVIVTNPTHLAIALKYDAESMRAPKVVAKGADFLAMRIRQIGSLHGIPIIERKPLARALYSSVDVGQEVPPEHYTAVAEIMAYVYRLSGRKSA</sequence>
<feature type="compositionally biased region" description="Basic and acidic residues" evidence="14">
    <location>
        <begin position="9"/>
        <end position="27"/>
    </location>
</feature>
<evidence type="ECO:0000256" key="7">
    <source>
        <dbReference type="ARBA" id="ARBA00022795"/>
    </source>
</evidence>
<keyword evidence="15" id="KW-0969">Cilium</keyword>
<evidence type="ECO:0000256" key="11">
    <source>
        <dbReference type="ARBA" id="ARBA00023225"/>
    </source>
</evidence>
<keyword evidence="7 13" id="KW-1005">Bacterial flagellum biogenesis</keyword>
<evidence type="ECO:0000256" key="6">
    <source>
        <dbReference type="ARBA" id="ARBA00022692"/>
    </source>
</evidence>
<proteinExistence type="inferred from homology"/>
<evidence type="ECO:0000256" key="2">
    <source>
        <dbReference type="ARBA" id="ARBA00010690"/>
    </source>
</evidence>
<dbReference type="InterPro" id="IPR006135">
    <property type="entry name" value="T3SS_substrate_exporter"/>
</dbReference>
<protein>
    <recommendedName>
        <fullName evidence="3 13">Flagellar biosynthetic protein FlhB</fullName>
    </recommendedName>
</protein>
<evidence type="ECO:0000256" key="12">
    <source>
        <dbReference type="ARBA" id="ARBA00025078"/>
    </source>
</evidence>
<dbReference type="Proteomes" id="UP001575105">
    <property type="component" value="Unassembled WGS sequence"/>
</dbReference>
<evidence type="ECO:0000256" key="9">
    <source>
        <dbReference type="ARBA" id="ARBA00022989"/>
    </source>
</evidence>
<comment type="function">
    <text evidence="12 13">Required for formation of the rod structure in the basal body of the flagellar apparatus. Together with FliI and FliH, may constitute the export apparatus of flagellin.</text>
</comment>
<feature type="transmembrane region" description="Helical" evidence="13">
    <location>
        <begin position="90"/>
        <end position="123"/>
    </location>
</feature>
<organism evidence="15 16">
    <name type="scientific">Natronomicrosphaera hydrolytica</name>
    <dbReference type="NCBI Taxonomy" id="3242702"/>
    <lineage>
        <taxon>Bacteria</taxon>
        <taxon>Pseudomonadati</taxon>
        <taxon>Planctomycetota</taxon>
        <taxon>Phycisphaerae</taxon>
        <taxon>Phycisphaerales</taxon>
        <taxon>Phycisphaeraceae</taxon>
        <taxon>Natronomicrosphaera</taxon>
    </lineage>
</organism>
<feature type="transmembrane region" description="Helical" evidence="13">
    <location>
        <begin position="187"/>
        <end position="213"/>
    </location>
</feature>
<gene>
    <name evidence="13 15" type="primary">flhB</name>
    <name evidence="15" type="ORF">ACERK3_10185</name>
</gene>
<keyword evidence="16" id="KW-1185">Reference proteome</keyword>
<dbReference type="PANTHER" id="PTHR30531:SF12">
    <property type="entry name" value="FLAGELLAR BIOSYNTHETIC PROTEIN FLHB"/>
    <property type="match status" value="1"/>
</dbReference>
<keyword evidence="15" id="KW-0966">Cell projection</keyword>
<evidence type="ECO:0000256" key="10">
    <source>
        <dbReference type="ARBA" id="ARBA00023136"/>
    </source>
</evidence>